<evidence type="ECO:0000313" key="2">
    <source>
        <dbReference type="EMBL" id="WKD48880.1"/>
    </source>
</evidence>
<organism evidence="2 3">
    <name type="scientific">Microbulbifer spongiae</name>
    <dbReference type="NCBI Taxonomy" id="2944933"/>
    <lineage>
        <taxon>Bacteria</taxon>
        <taxon>Pseudomonadati</taxon>
        <taxon>Pseudomonadota</taxon>
        <taxon>Gammaproteobacteria</taxon>
        <taxon>Cellvibrionales</taxon>
        <taxon>Microbulbiferaceae</taxon>
        <taxon>Microbulbifer</taxon>
    </lineage>
</organism>
<evidence type="ECO:0008006" key="4">
    <source>
        <dbReference type="Google" id="ProtNLM"/>
    </source>
</evidence>
<proteinExistence type="predicted"/>
<accession>A0ABY9E8W4</accession>
<protein>
    <recommendedName>
        <fullName evidence="4">Zinc resistance-associated protein</fullName>
    </recommendedName>
</protein>
<dbReference type="Proteomes" id="UP001321520">
    <property type="component" value="Chromosome"/>
</dbReference>
<reference evidence="2 3" key="1">
    <citation type="submission" date="2022-05" db="EMBL/GenBank/DDBJ databases">
        <title>Microbulbifer sp. nov., isolated from sponge.</title>
        <authorList>
            <person name="Gao L."/>
        </authorList>
    </citation>
    <scope>NUCLEOTIDE SEQUENCE [LARGE SCALE GENOMIC DNA]</scope>
    <source>
        <strain evidence="2 3">MI-G</strain>
    </source>
</reference>
<name>A0ABY9E8W4_9GAMM</name>
<evidence type="ECO:0000256" key="1">
    <source>
        <dbReference type="SAM" id="SignalP"/>
    </source>
</evidence>
<sequence>MRLIIRPSYWPCLLQVALALGLAFASLSINAQGQQQANPDFWEKYDDLTDWVTLRLQLTPEQEKDVLPVMQRSFAKQKSLLQSYGLANSAKRNLTPKQRGEIGAQLAVISAQSYRELQGMLNEKQLREASKIQREFLRAFAARLSIRAGQDE</sequence>
<evidence type="ECO:0000313" key="3">
    <source>
        <dbReference type="Proteomes" id="UP001321520"/>
    </source>
</evidence>
<gene>
    <name evidence="2" type="ORF">M8T91_13365</name>
</gene>
<feature type="signal peptide" evidence="1">
    <location>
        <begin position="1"/>
        <end position="31"/>
    </location>
</feature>
<keyword evidence="3" id="KW-1185">Reference proteome</keyword>
<feature type="chain" id="PRO_5046841598" description="Zinc resistance-associated protein" evidence="1">
    <location>
        <begin position="32"/>
        <end position="152"/>
    </location>
</feature>
<dbReference type="RefSeq" id="WP_301414663.1">
    <property type="nucleotide sequence ID" value="NZ_CP098023.1"/>
</dbReference>
<keyword evidence="1" id="KW-0732">Signal</keyword>
<dbReference type="EMBL" id="CP098023">
    <property type="protein sequence ID" value="WKD48880.1"/>
    <property type="molecule type" value="Genomic_DNA"/>
</dbReference>